<dbReference type="AlphaFoldDB" id="A0A0N8KED8"/>
<evidence type="ECO:0000313" key="4">
    <source>
        <dbReference type="Proteomes" id="UP000182800"/>
    </source>
</evidence>
<sequence>MLKGVFAGLLRNVIPSGGIDRGEIERLRALAFAILAPAPDTVIRVNEINCTDPACPGQETVILIMEPGRRTRALKIQAPVEDVDENAIRRAMLADEGAGAGIAARAG</sequence>
<keyword evidence="4" id="KW-1185">Reference proteome</keyword>
<evidence type="ECO:0000313" key="2">
    <source>
        <dbReference type="EMBL" id="SCC78034.1"/>
    </source>
</evidence>
<reference evidence="2 4" key="2">
    <citation type="submission" date="2016-08" db="EMBL/GenBank/DDBJ databases">
        <authorList>
            <person name="Varghese N."/>
            <person name="Submissions Spin"/>
        </authorList>
    </citation>
    <scope>NUCLEOTIDE SEQUENCE [LARGE SCALE GENOMIC DNA]</scope>
    <source>
        <strain evidence="2 4">HL-109</strain>
    </source>
</reference>
<name>A0A0N8KED8_9HYPH</name>
<dbReference type="Proteomes" id="UP000050497">
    <property type="component" value="Unassembled WGS sequence"/>
</dbReference>
<dbReference type="EMBL" id="FMBM01000001">
    <property type="protein sequence ID" value="SCC78034.1"/>
    <property type="molecule type" value="Genomic_DNA"/>
</dbReference>
<dbReference type="Proteomes" id="UP000182800">
    <property type="component" value="Unassembled WGS sequence"/>
</dbReference>
<evidence type="ECO:0000313" key="3">
    <source>
        <dbReference type="Proteomes" id="UP000050497"/>
    </source>
</evidence>
<protein>
    <recommendedName>
        <fullName evidence="5">Nitrate reductase</fullName>
    </recommendedName>
</protein>
<organism evidence="1 3">
    <name type="scientific">Saliniramus fredricksonii</name>
    <dbReference type="NCBI Taxonomy" id="1653334"/>
    <lineage>
        <taxon>Bacteria</taxon>
        <taxon>Pseudomonadati</taxon>
        <taxon>Pseudomonadota</taxon>
        <taxon>Alphaproteobacteria</taxon>
        <taxon>Hyphomicrobiales</taxon>
        <taxon>Salinarimonadaceae</taxon>
        <taxon>Saliniramus</taxon>
    </lineage>
</organism>
<dbReference type="EMBL" id="LJSX01000010">
    <property type="protein sequence ID" value="KPQ11058.1"/>
    <property type="molecule type" value="Genomic_DNA"/>
</dbReference>
<evidence type="ECO:0008006" key="5">
    <source>
        <dbReference type="Google" id="ProtNLM"/>
    </source>
</evidence>
<reference evidence="1 3" key="1">
    <citation type="submission" date="2015-09" db="EMBL/GenBank/DDBJ databases">
        <title>Identification and resolution of microdiversity through metagenomic sequencing of parallel consortia.</title>
        <authorList>
            <person name="Nelson W.C."/>
            <person name="Romine M.F."/>
            <person name="Lindemann S.R."/>
        </authorList>
    </citation>
    <scope>NUCLEOTIDE SEQUENCE [LARGE SCALE GENOMIC DNA]</scope>
    <source>
        <strain evidence="1">HL-109</strain>
    </source>
</reference>
<dbReference type="RefSeq" id="WP_074443138.1">
    <property type="nucleotide sequence ID" value="NZ_FMBM01000001.1"/>
</dbReference>
<comment type="caution">
    <text evidence="1">The sequence shown here is derived from an EMBL/GenBank/DDBJ whole genome shotgun (WGS) entry which is preliminary data.</text>
</comment>
<accession>A0A0N8KED8</accession>
<evidence type="ECO:0000313" key="1">
    <source>
        <dbReference type="EMBL" id="KPQ11058.1"/>
    </source>
</evidence>
<gene>
    <name evidence="2" type="ORF">GA0071312_0045</name>
    <name evidence="1" type="ORF">HLUCCO17_07935</name>
</gene>
<proteinExistence type="predicted"/>
<dbReference type="STRING" id="1653334.GA0071312_0045"/>